<sequence>MVEAGMGAAVVPWSMVKAKTSSLRFHKIELSPAPTAQIVVASVPRRAGVTAQAFVADFLSRRSDRA</sequence>
<dbReference type="EMBL" id="CP021109">
    <property type="protein sequence ID" value="ARP86077.1"/>
    <property type="molecule type" value="Genomic_DNA"/>
</dbReference>
<name>A0A1W6YYA7_9BORD</name>
<dbReference type="AlphaFoldDB" id="A0A1W6YYA7"/>
<dbReference type="Proteomes" id="UP000194139">
    <property type="component" value="Chromosome"/>
</dbReference>
<evidence type="ECO:0000313" key="2">
    <source>
        <dbReference type="Proteomes" id="UP000194139"/>
    </source>
</evidence>
<keyword evidence="2" id="KW-1185">Reference proteome</keyword>
<evidence type="ECO:0000313" key="1">
    <source>
        <dbReference type="EMBL" id="ARP86077.1"/>
    </source>
</evidence>
<reference evidence="1 2" key="1">
    <citation type="submission" date="2017-05" db="EMBL/GenBank/DDBJ databases">
        <title>Complete and WGS of Bordetella genogroups.</title>
        <authorList>
            <person name="Spilker T."/>
            <person name="LiPuma J."/>
        </authorList>
    </citation>
    <scope>NUCLEOTIDE SEQUENCE [LARGE SCALE GENOMIC DNA]</scope>
    <source>
        <strain evidence="1 2">AU17164</strain>
    </source>
</reference>
<organism evidence="1 2">
    <name type="scientific">Bordetella genomosp. 9</name>
    <dbReference type="NCBI Taxonomy" id="1416803"/>
    <lineage>
        <taxon>Bacteria</taxon>
        <taxon>Pseudomonadati</taxon>
        <taxon>Pseudomonadota</taxon>
        <taxon>Betaproteobacteria</taxon>
        <taxon>Burkholderiales</taxon>
        <taxon>Alcaligenaceae</taxon>
        <taxon>Bordetella</taxon>
    </lineage>
</organism>
<proteinExistence type="predicted"/>
<gene>
    <name evidence="1" type="ORF">CAL13_07580</name>
</gene>
<accession>A0A1W6YYA7</accession>
<protein>
    <submittedName>
        <fullName evidence="1">Uncharacterized protein</fullName>
    </submittedName>
</protein>